<dbReference type="NCBIfam" id="TIGR01720">
    <property type="entry name" value="NRPS-para261"/>
    <property type="match status" value="2"/>
</dbReference>
<dbReference type="FunFam" id="2.30.38.10:FF:000001">
    <property type="entry name" value="Non-ribosomal peptide synthetase PvdI"/>
    <property type="match status" value="2"/>
</dbReference>
<dbReference type="FunFam" id="1.10.1200.10:FF:000016">
    <property type="entry name" value="Non-ribosomal peptide synthase"/>
    <property type="match status" value="1"/>
</dbReference>
<dbReference type="InterPro" id="IPR009081">
    <property type="entry name" value="PP-bd_ACP"/>
</dbReference>
<dbReference type="InterPro" id="IPR045851">
    <property type="entry name" value="AMP-bd_C_sf"/>
</dbReference>
<dbReference type="GO" id="GO:0044550">
    <property type="term" value="P:secondary metabolite biosynthetic process"/>
    <property type="evidence" value="ECO:0007669"/>
    <property type="project" value="UniProtKB-ARBA"/>
</dbReference>
<dbReference type="Pfam" id="PF00501">
    <property type="entry name" value="AMP-binding"/>
    <property type="match status" value="4"/>
</dbReference>
<dbReference type="Gene3D" id="3.30.300.30">
    <property type="match status" value="4"/>
</dbReference>
<dbReference type="InterPro" id="IPR001031">
    <property type="entry name" value="Thioesterase"/>
</dbReference>
<evidence type="ECO:0000259" key="7">
    <source>
        <dbReference type="PROSITE" id="PS50075"/>
    </source>
</evidence>
<dbReference type="PROSITE" id="PS00012">
    <property type="entry name" value="PHOSPHOPANTETHEINE"/>
    <property type="match status" value="3"/>
</dbReference>
<evidence type="ECO:0000256" key="6">
    <source>
        <dbReference type="SAM" id="MobiDB-lite"/>
    </source>
</evidence>
<organism evidence="8 9">
    <name type="scientific">Ectopseudomonas toyotomiensis</name>
    <dbReference type="NCBI Taxonomy" id="554344"/>
    <lineage>
        <taxon>Bacteria</taxon>
        <taxon>Pseudomonadati</taxon>
        <taxon>Pseudomonadota</taxon>
        <taxon>Gammaproteobacteria</taxon>
        <taxon>Pseudomonadales</taxon>
        <taxon>Pseudomonadaceae</taxon>
        <taxon>Ectopseudomonas</taxon>
    </lineage>
</organism>
<dbReference type="Gene3D" id="3.40.50.980">
    <property type="match status" value="8"/>
</dbReference>
<dbReference type="InterPro" id="IPR020806">
    <property type="entry name" value="PKS_PP-bd"/>
</dbReference>
<comment type="cofactor">
    <cofactor evidence="1">
        <name>pantetheine 4'-phosphate</name>
        <dbReference type="ChEBI" id="CHEBI:47942"/>
    </cofactor>
</comment>
<dbReference type="Gene3D" id="1.10.1200.10">
    <property type="entry name" value="ACP-like"/>
    <property type="match status" value="4"/>
</dbReference>
<sequence>MNLLHDKALLLSRRFLGLGPQQRRAFLDKLREQGLDASALPIPPGAADAEGSVLSYAQQRLWFLEQLQPGNSAYHLPGALQLQGPLDEAALLGAFGDLAQRHSSLRTRFFTDADGNPRQCAEAAPALILEPLQGDDFAALAREFAQRPFDLEQAPLWRIGLLRQDEQRHALLVCLHHIIADGWSIQLLLTELAQFYRARVQGEPAALAELPLSYADHALWQRACLDAGEGERQLAYWREQLGDEQPLLELPCDHPRPAQQSFRGARLAFRVEPALAARVRELARQQGCTPFTVLLAAYKVLLQRTSGQRDLRVGVPIAGRTQSETQGLIGFFVNTQVLRSELSSEQSFEQLLAQVLRTAQGAQAHQALPFEQLVEALAPERSLSHNPLFQVLYNHQQRPQDSLQLTPDLRTELIALDSGSAQFDLALHTWEGPGEELAGNWNYALDLFEAATVERLHQRFIRLLEQLLEQPQLAIGEHRLDDDQDCLALTSFNATRVDYGAVEPVHRQFERRVQAQPEAIALVFGEQRLSYAELDLRANQLAHHLQKLGVTRDSLVGVAALRSVEMVVALYAILKAGGAYVPMDPEYPAERLRYMLEDSGVSLLLSHDAVIDSLPDVSGVQVLNLDHLDLSQEPQTAPEVAIHPEQLVYLIYTSGSTGKPKGAGNSHAALYNRLAWMQQAYNLTAEDRVLQKTPFSFDVSVWEFFWPLISGARLVMAQPGDHRDPAKLVELIEREKISTLHFVPSMLAAFVGHGELRGCESLRRIVCSGEALPAELASSTRQLLPHAELYNLYGPTEAAIDVTHWRCSGQERRSVPIGRPIANLQIHILDERLNPQPIGVAGELYIGGLGLARGYHRRPGLTAERFVASPFGDGQRLYRSGDLARWTEEGVLEYLGRIDHQVKLRGLRIELGEIEAALLEHPALREAVVLVRDQQLVAYVVGGDYDEVELRARLKQRLPEFMLPSHVMQLECLPLSPNGKLERKALPEPQRIQRDYQAPRPGLESQLASIWQELLGVERVGRDDNFFELGGDSILSLQIIARARRQGIELTPRQLFERQSIAELAQVATRSAETPSCTIDSQRDIPLTPIQHWFFAQPMSNRQHWNQSVLLSARESLQPQRLNAALQAVLAQHDALRLRFEQQGDSWRQRYAAEAETLELRIERCSLAELSVLCDEVHTSLDLSRGPLLRAVLLQLHEGGERLLLVVHHLAIDGVSWRILLDDLQRAYAQLAAGAAADLGRKSSAWQSWSERLAAYASSPEVAAERAYWQALPADRGLPCDHPQGRNLTACAEHLQVQLDPATTEALLTQAPAAYRTQINDLLLSALAHALRDWNGQVQTLIALEGHGREALFEDLDLSQTLGWFTSLYPLLLQARDDWDATLKGTKENLRQVPRGGIGYGLLKYLQGDDLPALDDALLFNYLGRMQASGQLFDLAEESSGAQRDASAPLACALALDGRVTGGCLQFTCTFSHERFARERIIALLEAYRCALVELVQHCRTQAAVTPSDFPFVPLGQADLDSLPLPARQIEDIYPLTPMQQGLLFHSELQAADGAYVNQLSLEVEGLPVARFKAAWAAALQRHPLLRGAFLRLGADQQAVQLVQREAQLAIRELEGADLDLQALLREERETPFDLTQPPLMRLVLVRLGEGRHQLIWTLHHILLDGWSSAALLAQVLQDTRGESGAHEPGHYPDYLAWLQRQDLAVSEAFWREQLQGFDEPTLLTGSLRSELPASGSGSGVHILNLPRAELEAFAKARRITLNTLIQATWTLLLQRYCGRRQVAFGATVAGRPASVAGIEHMLGLFINTLPVVQAPQPHEPVGDWLDALQAHNLALREHEQVPLFRLQQLAGHAGRELFDTLLVFENYPVDEVLQVQGDGLRFANLQAHEQTHYPLSLAVMAGNELQVHWHYQRAHFNDRQVAGMSRQFERLLQALCADAQRCIGELPLLDASEVAEVENWNDPTPVPNDIQLLPECIAEQARLRPTAIALVHGQQRLSFAGLEAHANRLAHQLIARGVGAEVRVGVALERGIELFVALLAVLKAGGAYVPLDPDYPGERLRYMLEDAGVKLLLSHQAALPRLPEVAGIEMLDLDELELSGESSEAPEVDIHPEQLAYLIYTSGSTGKPKGVAVAHGAIALHCQAIGERYELTAEDRELHFLSVSFDGAHERWLTPLSHGARVVIRDQQLWSVQQTYDCLIAEGISVVALPPSYLRQLAEWAEQCGRTPGVKTYCFAGEAFSRELLQQVIRSLQPQWIINGYGPTETVVTPTIWRVPAAEADFTTAYAPIGDRVGARQGYVLDADLNLLPVGVAGELYLGGLLARGYLDRPGATAERFVPNPYRAGERLYRTGDRVRLGRDGQLEYLGRLDQQIKLRGFRIEIGEVEAALKACAGVGEALVVVKDSAAGKRLVGYVSGQGLSESELKAQLKQRLPAHMVPSHILALERLPQLPNGKLDRQSLPEPQVEAGEYQAPRTEQERLLAELWSELLEQPRIGRDDHFFELGGHSLLATQLISRLRHAHGLDLPLRAVFEAPLLSDLARQLEQAAQAVDLPLQARGERAQAPQSFAQQRLWFLQQLEPSSSAYHLPGVLRLRGEVDRQALQQAFEALAERHWILRTTFTQDAEGQPLQCIQPQARVNLEMLQARGEHAFQALARAFMERPFDLQQSPPWRVALVTLEPGEQRLLLCLHHLLSDGWSVQILLAEFAALYNAARAGVAAALPALTVQYADYAAWQREWLAGGEGARQLAYWREQLGDEQPLLELPCDHPRPARQSFRGGRVHFRLGAALGERLRELAQAQNATPFMVLLGAYKVLLHRLSGQRDLRVGVPIAGRTRAEVEGLIGLFVNSQVLRSEIVPQQSFTALVEQIRRTSLEAQAHQELPFEQLVEALQPERSLSHNPLFQVAYDHQQVRHEALGQLQDLHAEVLTLADGGSQFDLALNTQEDRHGQFSGNWNYALDLFEAATVERLHQRFIRLLEHLLEQPQLAIGEHRLDDDQDRLALTSFNATRVDYGVVEAVHRQFERRVQAQPETIALVFGEQRLSYAELDLRANQLAHHLQKLGVTRDSLVGVAALRSVEMVVALYAILKAGGAYVPMDPEYPAERLRYMLEDAGVSLLLSHDAVSDSLPQVGGVQVLNLDHLDLSQEPQTAPEVAIHPEQLAYLIYTSGSTGKPKGAGNSHAALYNRLAWMQQAYQLTADDRVLQKTPFSFDVSVWEFFWPLITGARLVMAQPGDHRDPAKLVELIARESISTLHFVPSMLAAFVGHGELHGCESLRRIVCSGEALPAELAGSTRQLLPQAELYNLYGPTEAAIDVTHWRCSGQERRSVPIGRPIANLQIHILDERLNPQPIGVAGELYIGGVGLARGYHRRPGLTAERFVASPFGDGQRLYRSGDLARWTEEGVLEYLGRIDHQVKLRGLRIELGEIEAALLEHPALREAVVLVRDHQLVAYVVGSDYDESELRARLKQRLPEFMLPSYFVQLERLPLSPNGKLERKALPEPQRVQRDYQAPRPGLESQLASIWQELLGVERVGREDDFFALGGHSLLATQLVSQIRRQLQRELPLRAAFEASTLSAQALQLAVADAAPGFGLQARQRPARSPQSFAQQRLWFLAQLEPDSLAYHLPCAVRLTGALDIQALQRSFDTLAERHESLRTTFTSGEAGEPLQCVQQPISVVIERLQAQDEAQLQQQIDGVNRRPFDLEQSPPWRVALIELGSQQHVLVLCLHHIIADGWSIQVLLDEFAALYRGHAEGQPVELAALPIQYADYALWQRDYLAGSRLAEQVQWWREQLGSEQPLLELPADRPRPAVRLGQGARHAFNVPTGLAERLREQAQLHEVTPFMLILAVYQSLLYRLTGQHDLRIGVPVAGRTQGESEGLIGLFVNTLVIRSEVDAQHSFVDLLRQVKARVVGAQAHQDVPFEQLVDALQPERSLSHNPLFQVAYNHQRQDQSALQTLPGLQCENLDCQGQSAHFDLVLGTLEQADGRIEAYLDYATDLFDASSVERLAGRFLRLLDGACRMPQASLADLPLLSESEVAEVEAWNDPTPVPNDIQLLPARIAEQARLRPTAIALVHGQQRLSFAELEARANRLAHQLIARGVGAEVRVGVALERGIELFVALLAVLKAGGAYVPLDPDYPGERLRYMLEDAGVKLLLSHQAALPRLPDVAGIEVLDLDHLQLSDQPEQAPEVNIHPEQLAYLIYTSGSTGKPKGVAVAHGAIALHCQAIGERYELTAEDRELHFLSVSFDGAHERWLTPLSHGARVVIRDQQLWSVQQTYDCLIAEGISVVALPPSYLRQLAEWAEQCGQAPGVKTYCFAGEAFSRELLQQVIRSLQPQWIINGYGPTETVVTPTLWRAPAATADFTTAYAPIGDRVGARQGYVLDADLNLLPVGVAGELYLGGLLARGYLDRPAATAERFVPNPYRPGERLYRTGDRVRLGADGQLEYLGRLDQQIKLRGFRIEIGEVEAALKACAGVGEALVVVKDSAAGKRLVGYISGEGLSESTLKAQLKQRLPAHMVPSHILALQRLPLMPNGKLDRQSLPEPQVEAGEYQAPRTEQEQLLAELWSELLGVGQISRDAQFFALGGDSIQSLSLVTRLRKAGWELTPKAVFQHPRLADLAAVMTPLGTQAVAVQRASGSLPLTPIQAHFFSLPMANRAHWNQALLLDVRRPLHAAHLLSALQGLIEHHDALRLAFRQDETGNWQAFYRDEEQAERLLWQRRIDSEPALQAQCEAAQRSLDLQHGPLLRVLLADMADGSQRLLLAAHHLIIDGVSWRVLLDDLARAYQQVVAGQPVDLGDRPGSYQAWAEHLWRHAQAAPLAGEMDYWLAQCGSQRLPVDDPAGQASHAQVQTCTWQLSEVQTQRLLRETLKQQDARMDEVLLAALAEGLRRWSDLDDSLIALEGHGREWLDDQVEQDIGRTLGWFTSLYPLRLQAQETLPQTLAYVRQRLRSVPNKGLGYGLLRYLGNAEQRRSLGELAEPDIAFNYLGQFDAQLGDGHFAPASESPGTLVDPATALTRDLEINGQVFAGRLSLSCRFSAQRHRVQRIEALLAAVGDALQALIDGTPAASAPRQEATTAAAPSPLLRLNQADAERPTLFCVHPVSGTLVGYYPLARALAPHWQVFGLQNRQLLQPSWRDQSLEQMARDYVRVMLETQPQGPYHLLGWSMGGALVLAMARLLERLGKTVAFVGLVDGYVPGAGLARAPRAAVAEAPATGDDDWQQLLALERHMHALAAQHRHIQPLCSPVQAWWAAHSPENNRNGEALLQSALGRELQLSSWVEADHLGIVRDPSFIEHLGRQLAALDQSSRPLGLESHDYAN</sequence>
<dbReference type="InterPro" id="IPR020802">
    <property type="entry name" value="TesA-like"/>
</dbReference>
<dbReference type="NCBIfam" id="NF004282">
    <property type="entry name" value="PRK05691.1"/>
    <property type="match status" value="8"/>
</dbReference>
<dbReference type="InterPro" id="IPR001242">
    <property type="entry name" value="Condensation_dom"/>
</dbReference>
<accession>A0AA42LGJ1</accession>
<dbReference type="FunFam" id="3.40.50.980:FF:000002">
    <property type="entry name" value="Enterobactin synthetase component F"/>
    <property type="match status" value="2"/>
</dbReference>
<dbReference type="Gene3D" id="3.40.50.1820">
    <property type="entry name" value="alpha/beta hydrolase"/>
    <property type="match status" value="1"/>
</dbReference>
<dbReference type="CDD" id="cd19543">
    <property type="entry name" value="DCL_NRPS"/>
    <property type="match status" value="1"/>
</dbReference>
<dbReference type="InterPro" id="IPR036736">
    <property type="entry name" value="ACP-like_sf"/>
</dbReference>
<keyword evidence="3" id="KW-0596">Phosphopantetheine</keyword>
<keyword evidence="5" id="KW-0436">Ligase</keyword>
<feature type="region of interest" description="Disordered" evidence="6">
    <location>
        <begin position="2455"/>
        <end position="2474"/>
    </location>
</feature>
<comment type="caution">
    <text evidence="8">The sequence shown here is derived from an EMBL/GenBank/DDBJ whole genome shotgun (WGS) entry which is preliminary data.</text>
</comment>
<dbReference type="NCBIfam" id="TIGR01733">
    <property type="entry name" value="AA-adenyl-dom"/>
    <property type="match status" value="4"/>
</dbReference>
<dbReference type="InterPro" id="IPR020845">
    <property type="entry name" value="AMP-binding_CS"/>
</dbReference>
<dbReference type="Proteomes" id="UP001161137">
    <property type="component" value="Unassembled WGS sequence"/>
</dbReference>
<dbReference type="SMART" id="SM00824">
    <property type="entry name" value="PKS_TE"/>
    <property type="match status" value="1"/>
</dbReference>
<name>A0AA42LGJ1_9GAMM</name>
<feature type="domain" description="Carrier" evidence="7">
    <location>
        <begin position="3514"/>
        <end position="3589"/>
    </location>
</feature>
<dbReference type="CDD" id="cd19531">
    <property type="entry name" value="LCL_NRPS-like"/>
    <property type="match status" value="3"/>
</dbReference>
<dbReference type="InterPro" id="IPR010060">
    <property type="entry name" value="NRPS_synth"/>
</dbReference>
<evidence type="ECO:0000256" key="2">
    <source>
        <dbReference type="ARBA" id="ARBA00006432"/>
    </source>
</evidence>
<dbReference type="PANTHER" id="PTHR45398:SF1">
    <property type="entry name" value="ENZYME, PUTATIVE (JCVI)-RELATED"/>
    <property type="match status" value="1"/>
</dbReference>
<dbReference type="Gene3D" id="3.30.559.10">
    <property type="entry name" value="Chloramphenicol acetyltransferase-like domain"/>
    <property type="match status" value="6"/>
</dbReference>
<dbReference type="FunFam" id="1.10.1200.10:FF:000005">
    <property type="entry name" value="Nonribosomal peptide synthetase 1"/>
    <property type="match status" value="3"/>
</dbReference>
<dbReference type="InterPro" id="IPR025110">
    <property type="entry name" value="AMP-bd_C"/>
</dbReference>
<keyword evidence="4" id="KW-0597">Phosphoprotein</keyword>
<dbReference type="SUPFAM" id="SSF53474">
    <property type="entry name" value="alpha/beta-Hydrolases"/>
    <property type="match status" value="1"/>
</dbReference>
<dbReference type="FunFam" id="3.40.50.980:FF:000001">
    <property type="entry name" value="Non-ribosomal peptide synthetase"/>
    <property type="match status" value="4"/>
</dbReference>
<dbReference type="SUPFAM" id="SSF52777">
    <property type="entry name" value="CoA-dependent acyltransferases"/>
    <property type="match status" value="12"/>
</dbReference>
<evidence type="ECO:0000256" key="1">
    <source>
        <dbReference type="ARBA" id="ARBA00001957"/>
    </source>
</evidence>
<dbReference type="InterPro" id="IPR029058">
    <property type="entry name" value="AB_hydrolase_fold"/>
</dbReference>
<dbReference type="Gene3D" id="3.30.559.30">
    <property type="entry name" value="Nonribosomal peptide synthetase, condensation domain"/>
    <property type="match status" value="6"/>
</dbReference>
<dbReference type="GO" id="GO:0031177">
    <property type="term" value="F:phosphopantetheine binding"/>
    <property type="evidence" value="ECO:0007669"/>
    <property type="project" value="InterPro"/>
</dbReference>
<evidence type="ECO:0000256" key="5">
    <source>
        <dbReference type="ARBA" id="ARBA00022598"/>
    </source>
</evidence>
<dbReference type="GO" id="GO:0072330">
    <property type="term" value="P:monocarboxylic acid biosynthetic process"/>
    <property type="evidence" value="ECO:0007669"/>
    <property type="project" value="UniProtKB-ARBA"/>
</dbReference>
<evidence type="ECO:0000256" key="4">
    <source>
        <dbReference type="ARBA" id="ARBA00022553"/>
    </source>
</evidence>
<gene>
    <name evidence="8" type="ORF">N5D41_06230</name>
</gene>
<dbReference type="Pfam" id="PF00550">
    <property type="entry name" value="PP-binding"/>
    <property type="match status" value="4"/>
</dbReference>
<dbReference type="GO" id="GO:0016874">
    <property type="term" value="F:ligase activity"/>
    <property type="evidence" value="ECO:0007669"/>
    <property type="project" value="UniProtKB-KW"/>
</dbReference>
<dbReference type="PANTHER" id="PTHR45398">
    <property type="match status" value="1"/>
</dbReference>
<dbReference type="Gene3D" id="2.30.38.10">
    <property type="entry name" value="Luciferase, Domain 3"/>
    <property type="match status" value="4"/>
</dbReference>
<evidence type="ECO:0000256" key="3">
    <source>
        <dbReference type="ARBA" id="ARBA00022450"/>
    </source>
</evidence>
<dbReference type="FunFam" id="3.30.300.30:FF:000010">
    <property type="entry name" value="Enterobactin synthetase component F"/>
    <property type="match status" value="4"/>
</dbReference>
<dbReference type="FunFam" id="3.30.559.30:FF:000001">
    <property type="entry name" value="Non-ribosomal peptide synthetase"/>
    <property type="match status" value="1"/>
</dbReference>
<dbReference type="NCBIfam" id="NF003417">
    <property type="entry name" value="PRK04813.1"/>
    <property type="match status" value="4"/>
</dbReference>
<dbReference type="CDD" id="cd19534">
    <property type="entry name" value="E_NRPS"/>
    <property type="match status" value="2"/>
</dbReference>
<dbReference type="SUPFAM" id="SSF47336">
    <property type="entry name" value="ACP-like"/>
    <property type="match status" value="4"/>
</dbReference>
<dbReference type="InterPro" id="IPR006162">
    <property type="entry name" value="Ppantetheine_attach_site"/>
</dbReference>
<proteinExistence type="inferred from homology"/>
<dbReference type="SMART" id="SM00823">
    <property type="entry name" value="PKS_PP"/>
    <property type="match status" value="4"/>
</dbReference>
<dbReference type="RefSeq" id="WP_196459924.1">
    <property type="nucleotide sequence ID" value="NZ_JACFYY010000011.1"/>
</dbReference>
<dbReference type="InterPro" id="IPR023213">
    <property type="entry name" value="CAT-like_dom_sf"/>
</dbReference>
<dbReference type="Pfam" id="PF13193">
    <property type="entry name" value="AMP-binding_C"/>
    <property type="match status" value="4"/>
</dbReference>
<dbReference type="Pfam" id="PF00975">
    <property type="entry name" value="Thioesterase"/>
    <property type="match status" value="1"/>
</dbReference>
<reference evidence="8" key="1">
    <citation type="submission" date="2022-09" db="EMBL/GenBank/DDBJ databases">
        <title>Intensive care unit water sources are persistently colonized with multi-drug resistant bacteria and are the site of extensive horizontal gene transfer of antibiotic resistance genes.</title>
        <authorList>
            <person name="Diorio-Toth L."/>
        </authorList>
    </citation>
    <scope>NUCLEOTIDE SEQUENCE</scope>
    <source>
        <strain evidence="8">GD03863</strain>
    </source>
</reference>
<evidence type="ECO:0000313" key="8">
    <source>
        <dbReference type="EMBL" id="MDH0701087.1"/>
    </source>
</evidence>
<evidence type="ECO:0000313" key="9">
    <source>
        <dbReference type="Proteomes" id="UP001161137"/>
    </source>
</evidence>
<dbReference type="PROSITE" id="PS50075">
    <property type="entry name" value="CARRIER"/>
    <property type="match status" value="4"/>
</dbReference>
<dbReference type="CDD" id="cd17649">
    <property type="entry name" value="A_NRPS_PvdJ-like"/>
    <property type="match status" value="2"/>
</dbReference>
<dbReference type="FunFam" id="3.30.559.10:FF:000012">
    <property type="entry name" value="Non-ribosomal peptide synthetase"/>
    <property type="match status" value="2"/>
</dbReference>
<dbReference type="InterPro" id="IPR010071">
    <property type="entry name" value="AA_adenyl_dom"/>
</dbReference>
<comment type="similarity">
    <text evidence="2">Belongs to the ATP-dependent AMP-binding enzyme family.</text>
</comment>
<dbReference type="FunFam" id="3.40.50.12780:FF:000012">
    <property type="entry name" value="Non-ribosomal peptide synthetase"/>
    <property type="match status" value="2"/>
</dbReference>
<protein>
    <submittedName>
        <fullName evidence="8">Non-ribosomal peptide synthase/polyketide synthase</fullName>
    </submittedName>
</protein>
<feature type="domain" description="Carrier" evidence="7">
    <location>
        <begin position="998"/>
        <end position="1072"/>
    </location>
</feature>
<dbReference type="SUPFAM" id="SSF56801">
    <property type="entry name" value="Acetyl-CoA synthetase-like"/>
    <property type="match status" value="4"/>
</dbReference>
<dbReference type="PROSITE" id="PS00455">
    <property type="entry name" value="AMP_BINDING"/>
    <property type="match status" value="4"/>
</dbReference>
<feature type="domain" description="Carrier" evidence="7">
    <location>
        <begin position="4561"/>
        <end position="4635"/>
    </location>
</feature>
<dbReference type="EMBL" id="JAOCDH010000005">
    <property type="protein sequence ID" value="MDH0701087.1"/>
    <property type="molecule type" value="Genomic_DNA"/>
</dbReference>
<dbReference type="InterPro" id="IPR000873">
    <property type="entry name" value="AMP-dep_synth/lig_dom"/>
</dbReference>
<dbReference type="GO" id="GO:0043041">
    <property type="term" value="P:amino acid activation for nonribosomal peptide biosynthetic process"/>
    <property type="evidence" value="ECO:0007669"/>
    <property type="project" value="UniProtKB-ARBA"/>
</dbReference>
<feature type="domain" description="Carrier" evidence="7">
    <location>
        <begin position="2474"/>
        <end position="2549"/>
    </location>
</feature>
<dbReference type="Pfam" id="PF00668">
    <property type="entry name" value="Condensation"/>
    <property type="match status" value="6"/>
</dbReference>
<dbReference type="CDD" id="cd17646">
    <property type="entry name" value="A_NRPS_AB3403-like"/>
    <property type="match status" value="2"/>
</dbReference>